<feature type="region of interest" description="Disordered" evidence="1">
    <location>
        <begin position="329"/>
        <end position="372"/>
    </location>
</feature>
<feature type="region of interest" description="Disordered" evidence="1">
    <location>
        <begin position="42"/>
        <end position="63"/>
    </location>
</feature>
<feature type="compositionally biased region" description="Low complexity" evidence="1">
    <location>
        <begin position="329"/>
        <end position="347"/>
    </location>
</feature>
<evidence type="ECO:0000256" key="1">
    <source>
        <dbReference type="SAM" id="MobiDB-lite"/>
    </source>
</evidence>
<dbReference type="Pfam" id="PF13915">
    <property type="entry name" value="DUF4210"/>
    <property type="match status" value="1"/>
</dbReference>
<dbReference type="InterPro" id="IPR051506">
    <property type="entry name" value="ATOS_Transcription_Regulators"/>
</dbReference>
<dbReference type="SMART" id="SM01177">
    <property type="entry name" value="DUF4210"/>
    <property type="match status" value="1"/>
</dbReference>
<dbReference type="InterPro" id="IPR025261">
    <property type="entry name" value="Atos-like_cons_dom"/>
</dbReference>
<comment type="caution">
    <text evidence="3">The sequence shown here is derived from an EMBL/GenBank/DDBJ whole genome shotgun (WGS) entry which is preliminary data.</text>
</comment>
<feature type="region of interest" description="Disordered" evidence="1">
    <location>
        <begin position="1"/>
        <end position="20"/>
    </location>
</feature>
<sequence length="817" mass="87449">MHRIGSSSSDDSDNISMPSLHAPVTGAQRITHNPETSAISYTQHQSPLSVSVEPPLRNQRPSGISVSIPESSCGICNEGRNSVVGNGRHRCCLHADTPTTILQQHRRGSDAHYHSYHSSHSSASTPLDLFGSLVGSYEESILNGRMSTLPSRPIWFLAEIGVVAIGKCKPSLKCPPHLTLTFPAYFYELLDNESPATPYVGNIDVDWRLAVKETTDGTIISKSATPVSAQETPCHKGSSNAEPHSDTLCSSQLRIQPLPQTPALPKLKSRSKPIEQFGYRLPAKGQLQIIIKNPSRTAVKVFLVQYDLREMPINTKTFIRQKSYALHPAASPSKAGSGSNISSSSAGGNYGNSRRRSSASSTSSLASNSCSGSHGVSSPLSRLRYAVHLQFVCNSKRQIYLTKTIRVVFSHRAPDSDEQLRSVCEGPTHPKFIPLECSNISADSSLPVAIDRCMHPIMPSVSVTKYATKAADTASATSEASLGYMGISSVASSAERSLMNSGTDKIKINGQSDLPISVPTDNVDHILGTSGASIARIKQVPTHVHSGFEVLDVVLPAEREDQVNPCALPVMPSRSGPFDTVLPKDTTSITDKSALFGQYVHSSKDQAPSLLSCEDAHADLADILFTSSLGNTLTSLPVAMSVPEVASIPYATPAASMLHLALSTASASTECMVYGAAYDRSARCVVGVSHPRDLLLAATSGSDGGFHEGLFVDANVKHMSDTTAVSIRMPDTPLDGYGRDLLADGNSQSLRGCEDDLYSTSLCSNGEVKDLGRSAGMGEEEDCIDSDRVCSMRRTSRSALAANTDARPKTEERFMMR</sequence>
<keyword evidence="4" id="KW-1185">Reference proteome</keyword>
<dbReference type="Pfam" id="PF13889">
    <property type="entry name" value="Chromosome_seg"/>
    <property type="match status" value="1"/>
</dbReference>
<organism evidence="3 4">
    <name type="scientific">Batrachochytrium salamandrivorans</name>
    <dbReference type="NCBI Taxonomy" id="1357716"/>
    <lineage>
        <taxon>Eukaryota</taxon>
        <taxon>Fungi</taxon>
        <taxon>Fungi incertae sedis</taxon>
        <taxon>Chytridiomycota</taxon>
        <taxon>Chytridiomycota incertae sedis</taxon>
        <taxon>Chytridiomycetes</taxon>
        <taxon>Rhizophydiales</taxon>
        <taxon>Rhizophydiales incertae sedis</taxon>
        <taxon>Batrachochytrium</taxon>
    </lineage>
</organism>
<proteinExistence type="predicted"/>
<name>A0ABQ8F688_9FUNG</name>
<evidence type="ECO:0000313" key="3">
    <source>
        <dbReference type="EMBL" id="KAH6591300.1"/>
    </source>
</evidence>
<dbReference type="InterPro" id="IPR033473">
    <property type="entry name" value="Atos-like_C"/>
</dbReference>
<dbReference type="Proteomes" id="UP001648503">
    <property type="component" value="Unassembled WGS sequence"/>
</dbReference>
<evidence type="ECO:0000313" key="4">
    <source>
        <dbReference type="Proteomes" id="UP001648503"/>
    </source>
</evidence>
<gene>
    <name evidence="3" type="ORF">BASA50_008802</name>
</gene>
<reference evidence="3 4" key="1">
    <citation type="submission" date="2021-02" db="EMBL/GenBank/DDBJ databases">
        <title>Variation within the Batrachochytrium salamandrivorans European outbreak.</title>
        <authorList>
            <person name="Kelly M."/>
            <person name="Pasmans F."/>
            <person name="Shea T.P."/>
            <person name="Munoz J.F."/>
            <person name="Carranza S."/>
            <person name="Cuomo C.A."/>
            <person name="Martel A."/>
        </authorList>
    </citation>
    <scope>NUCLEOTIDE SEQUENCE [LARGE SCALE GENOMIC DNA]</scope>
    <source>
        <strain evidence="3 4">AMFP18/2</strain>
    </source>
</reference>
<dbReference type="EMBL" id="JAFCIX010000413">
    <property type="protein sequence ID" value="KAH6591300.1"/>
    <property type="molecule type" value="Genomic_DNA"/>
</dbReference>
<accession>A0ABQ8F688</accession>
<dbReference type="PANTHER" id="PTHR13199">
    <property type="entry name" value="GH03947P"/>
    <property type="match status" value="1"/>
</dbReference>
<evidence type="ECO:0000259" key="2">
    <source>
        <dbReference type="SMART" id="SM01177"/>
    </source>
</evidence>
<feature type="domain" description="Atos-like conserved" evidence="2">
    <location>
        <begin position="133"/>
        <end position="200"/>
    </location>
</feature>
<protein>
    <recommendedName>
        <fullName evidence="2">Atos-like conserved domain-containing protein</fullName>
    </recommendedName>
</protein>
<dbReference type="PANTHER" id="PTHR13199:SF11">
    <property type="entry name" value="PROTEIN ATOSSA"/>
    <property type="match status" value="1"/>
</dbReference>
<feature type="compositionally biased region" description="Low complexity" evidence="1">
    <location>
        <begin position="358"/>
        <end position="372"/>
    </location>
</feature>